<feature type="transmembrane region" description="Helical" evidence="1">
    <location>
        <begin position="148"/>
        <end position="171"/>
    </location>
</feature>
<dbReference type="Proteomes" id="UP001521911">
    <property type="component" value="Unassembled WGS sequence"/>
</dbReference>
<dbReference type="AlphaFoldDB" id="A0A0B6F0U3"/>
<dbReference type="EMBL" id="CP010827">
    <property type="protein sequence ID" value="AJI77621.1"/>
    <property type="molecule type" value="Genomic_DNA"/>
</dbReference>
<proteinExistence type="predicted"/>
<dbReference type="HOGENOM" id="CLU_082059_1_0_11"/>
<evidence type="ECO:0000313" key="5">
    <source>
        <dbReference type="Proteomes" id="UP001521911"/>
    </source>
</evidence>
<evidence type="ECO:0000313" key="4">
    <source>
        <dbReference type="Proteomes" id="UP000031890"/>
    </source>
</evidence>
<feature type="transmembrane region" description="Helical" evidence="1">
    <location>
        <begin position="7"/>
        <end position="28"/>
    </location>
</feature>
<evidence type="ECO:0000256" key="1">
    <source>
        <dbReference type="SAM" id="Phobius"/>
    </source>
</evidence>
<dbReference type="OrthoDB" id="7276421at2"/>
<reference evidence="2 4" key="1">
    <citation type="journal article" date="2015" name="Genome Announc.">
        <title>Complete Genome Sequence and Annotation of Corynebacterium singulare DSM 44357, Isolated from a Human Semen Specimen.</title>
        <authorList>
            <person name="Merten M."/>
            <person name="Brinkrolf K."/>
            <person name="Albersmeier A."/>
            <person name="Kutter Y."/>
            <person name="Ruckert C."/>
            <person name="Tauch A."/>
        </authorList>
    </citation>
    <scope>NUCLEOTIDE SEQUENCE [LARGE SCALE GENOMIC DNA]</scope>
    <source>
        <strain evidence="2">IBS B52218</strain>
    </source>
</reference>
<evidence type="ECO:0008006" key="6">
    <source>
        <dbReference type="Google" id="ProtNLM"/>
    </source>
</evidence>
<evidence type="ECO:0000313" key="2">
    <source>
        <dbReference type="EMBL" id="AJI77621.1"/>
    </source>
</evidence>
<dbReference type="NCBIfam" id="NF041646">
    <property type="entry name" value="VC0807_fam"/>
    <property type="match status" value="1"/>
</dbReference>
<feature type="transmembrane region" description="Helical" evidence="1">
    <location>
        <begin position="59"/>
        <end position="82"/>
    </location>
</feature>
<keyword evidence="1" id="KW-0812">Transmembrane</keyword>
<dbReference type="EMBL" id="JAKRDF010000004">
    <property type="protein sequence ID" value="MCG7275777.1"/>
    <property type="molecule type" value="Genomic_DNA"/>
</dbReference>
<dbReference type="RefSeq" id="WP_052471347.1">
    <property type="nucleotide sequence ID" value="NZ_CP010827.1"/>
</dbReference>
<feature type="transmembrane region" description="Helical" evidence="1">
    <location>
        <begin position="88"/>
        <end position="110"/>
    </location>
</feature>
<protein>
    <recommendedName>
        <fullName evidence="6">Intracellular septation protein A</fullName>
    </recommendedName>
</protein>
<organism evidence="2 4">
    <name type="scientific">Corynebacterium singulare</name>
    <dbReference type="NCBI Taxonomy" id="161899"/>
    <lineage>
        <taxon>Bacteria</taxon>
        <taxon>Bacillati</taxon>
        <taxon>Actinomycetota</taxon>
        <taxon>Actinomycetes</taxon>
        <taxon>Mycobacteriales</taxon>
        <taxon>Corynebacteriaceae</taxon>
        <taxon>Corynebacterium</taxon>
    </lineage>
</organism>
<accession>A0A0B6F0U3</accession>
<dbReference type="KEGG" id="csx:CSING_00260"/>
<keyword evidence="1" id="KW-1133">Transmembrane helix</keyword>
<name>A0A0B6F0U3_9CORY</name>
<gene>
    <name evidence="2" type="ORF">CSING_00260</name>
    <name evidence="3" type="ORF">MHK08_04740</name>
</gene>
<dbReference type="STRING" id="161899.CSING_00260"/>
<sequence length="210" mass="22653">MSLNPRLLNFLILGVFDVGLAILLFQLVDSATGNHVYAYLAASIGPLIGGIIQHVRQKSFSGISALIFAFNLAAALATLIGGTDERLLLVKGSVITGVFGLLFLGSLALGKPLAFYFGQRFGTDGTKEGVAYWNGLWQYPTFRASQRYITIVWGVVFLLEAIIRIVAAYSLPFTTAYWLSNALPFVALAICLTATFVIASRTRRSAPTPA</sequence>
<feature type="transmembrane region" description="Helical" evidence="1">
    <location>
        <begin position="34"/>
        <end position="52"/>
    </location>
</feature>
<feature type="transmembrane region" description="Helical" evidence="1">
    <location>
        <begin position="177"/>
        <end position="199"/>
    </location>
</feature>
<keyword evidence="1" id="KW-0472">Membrane</keyword>
<dbReference type="Proteomes" id="UP000031890">
    <property type="component" value="Chromosome"/>
</dbReference>
<evidence type="ECO:0000313" key="3">
    <source>
        <dbReference type="EMBL" id="MCG7275777.1"/>
    </source>
</evidence>
<keyword evidence="5" id="KW-1185">Reference proteome</keyword>
<reference evidence="3 5" key="2">
    <citation type="submission" date="2022-02" db="EMBL/GenBank/DDBJ databases">
        <title>Uncovering new skin microbiome diversity through culturing and metagenomics.</title>
        <authorList>
            <person name="Conlan S."/>
            <person name="Deming C."/>
            <person name="Nisc Comparative Sequencing Program N."/>
            <person name="Segre J.A."/>
        </authorList>
    </citation>
    <scope>NUCLEOTIDE SEQUENCE [LARGE SCALE GENOMIC DNA]</scope>
    <source>
        <strain evidence="3 5">ACRQV</strain>
    </source>
</reference>